<sequence length="404" mass="46178">MTKIIIYHNYQALHCLFAFGAYVYISIMFFLLLLLLLFFFLQEKCVPVYCRYRFRDRSYHQTHGQTHGTHVFFRDVFVIFAGTISVGELRESLLGPPVEIEVHDRDRRIEESVSKPSLFGMEPEDEKLSNVGLVTSKRTVHNPFTKSNRQWDPYGVARLSLSELVYGATYLNISVPIHSCECPDPTGYQSDCKNGNVLGVIGSVDGPQDSPLPVGYYLDAQSHLKVRVDLAVPLSFDEESPDCPFGRMVCIFEYRNKQLFRDFIINIANINSKALGLDFNPWNVTVEALSRVSLTENQKRDVTLDVITSIHIMDGSIHLFILEGLKDKGIKELWETLSSRPKGENEKLETLYNSEMAFCERLYKDLGVLLCHIHLLENLTSLVNQPLLYVRDMVPPLCFHALSR</sequence>
<keyword evidence="4" id="KW-1185">Reference proteome</keyword>
<name>A0A2G9SG17_AQUCT</name>
<protein>
    <recommendedName>
        <fullName evidence="2">C2H2-type domain-containing protein</fullName>
    </recommendedName>
</protein>
<feature type="transmembrane region" description="Helical" evidence="1">
    <location>
        <begin position="12"/>
        <end position="41"/>
    </location>
</feature>
<feature type="domain" description="C2H2-type" evidence="2">
    <location>
        <begin position="45"/>
        <end position="67"/>
    </location>
</feature>
<evidence type="ECO:0000313" key="4">
    <source>
        <dbReference type="Proteomes" id="UP000228934"/>
    </source>
</evidence>
<reference evidence="4" key="1">
    <citation type="journal article" date="2017" name="Nat. Commun.">
        <title>The North American bullfrog draft genome provides insight into hormonal regulation of long noncoding RNA.</title>
        <authorList>
            <person name="Hammond S.A."/>
            <person name="Warren R.L."/>
            <person name="Vandervalk B.P."/>
            <person name="Kucuk E."/>
            <person name="Khan H."/>
            <person name="Gibb E.A."/>
            <person name="Pandoh P."/>
            <person name="Kirk H."/>
            <person name="Zhao Y."/>
            <person name="Jones M."/>
            <person name="Mungall A.J."/>
            <person name="Coope R."/>
            <person name="Pleasance S."/>
            <person name="Moore R.A."/>
            <person name="Holt R.A."/>
            <person name="Round J.M."/>
            <person name="Ohora S."/>
            <person name="Walle B.V."/>
            <person name="Veldhoen N."/>
            <person name="Helbing C.C."/>
            <person name="Birol I."/>
        </authorList>
    </citation>
    <scope>NUCLEOTIDE SEQUENCE [LARGE SCALE GENOMIC DNA]</scope>
</reference>
<dbReference type="Proteomes" id="UP000228934">
    <property type="component" value="Unassembled WGS sequence"/>
</dbReference>
<evidence type="ECO:0000256" key="1">
    <source>
        <dbReference type="SAM" id="Phobius"/>
    </source>
</evidence>
<dbReference type="AlphaFoldDB" id="A0A2G9SG17"/>
<keyword evidence="1" id="KW-0812">Transmembrane</keyword>
<dbReference type="InterPro" id="IPR013087">
    <property type="entry name" value="Znf_C2H2_type"/>
</dbReference>
<evidence type="ECO:0000259" key="2">
    <source>
        <dbReference type="PROSITE" id="PS00028"/>
    </source>
</evidence>
<keyword evidence="1" id="KW-1133">Transmembrane helix</keyword>
<gene>
    <name evidence="3" type="ORF">AB205_0127600</name>
</gene>
<accession>A0A2G9SG17</accession>
<organism evidence="3 4">
    <name type="scientific">Aquarana catesbeiana</name>
    <name type="common">American bullfrog</name>
    <name type="synonym">Rana catesbeiana</name>
    <dbReference type="NCBI Taxonomy" id="8400"/>
    <lineage>
        <taxon>Eukaryota</taxon>
        <taxon>Metazoa</taxon>
        <taxon>Chordata</taxon>
        <taxon>Craniata</taxon>
        <taxon>Vertebrata</taxon>
        <taxon>Euteleostomi</taxon>
        <taxon>Amphibia</taxon>
        <taxon>Batrachia</taxon>
        <taxon>Anura</taxon>
        <taxon>Neobatrachia</taxon>
        <taxon>Ranoidea</taxon>
        <taxon>Ranidae</taxon>
        <taxon>Aquarana</taxon>
    </lineage>
</organism>
<dbReference type="PROSITE" id="PS00028">
    <property type="entry name" value="ZINC_FINGER_C2H2_1"/>
    <property type="match status" value="1"/>
</dbReference>
<dbReference type="PANTHER" id="PTHR33667">
    <property type="entry name" value="SI:DKEY-57N24.6"/>
    <property type="match status" value="1"/>
</dbReference>
<keyword evidence="1" id="KW-0472">Membrane</keyword>
<evidence type="ECO:0000313" key="3">
    <source>
        <dbReference type="EMBL" id="PIO39078.1"/>
    </source>
</evidence>
<dbReference type="PANTHER" id="PTHR33667:SF7">
    <property type="entry name" value="RIKEN CDNA 1810020O05 GENE"/>
    <property type="match status" value="1"/>
</dbReference>
<dbReference type="EMBL" id="KV924875">
    <property type="protein sequence ID" value="PIO39078.1"/>
    <property type="molecule type" value="Genomic_DNA"/>
</dbReference>
<dbReference type="OrthoDB" id="188352at2759"/>
<proteinExistence type="predicted"/>